<dbReference type="EMBL" id="AY605181">
    <property type="protein sequence ID" value="AAT38402.1"/>
    <property type="molecule type" value="Genomic_DNA"/>
</dbReference>
<keyword evidence="2" id="KW-1185">Reference proteome</keyword>
<evidence type="ECO:0000313" key="1">
    <source>
        <dbReference type="EMBL" id="AAT38402.1"/>
    </source>
</evidence>
<reference evidence="1 2" key="1">
    <citation type="submission" date="2004-04" db="EMBL/GenBank/DDBJ databases">
        <title>Complete genomic sequence of Burkholderia cepacia complex phage BcepC6B.</title>
        <authorList>
            <person name="Summer E.J."/>
            <person name="Christian B.N."/>
            <person name="Collins J."/>
            <person name="Morrison W."/>
            <person name="Patel P."/>
            <person name="Wells W."/>
            <person name="Mebane L."/>
            <person name="Gonzalez C.F."/>
            <person name="Young R.F."/>
        </authorList>
    </citation>
    <scope>NUCLEOTIDE SEQUENCE [LARGE SCALE GENOMIC DNA]</scope>
</reference>
<dbReference type="RefSeq" id="YP_024963.1">
    <property type="nucleotide sequence ID" value="NC_005887.1"/>
</dbReference>
<name>Q6J1N4_9CAUD</name>
<accession>Q6J1N4</accession>
<gene>
    <name evidence="1" type="primary">g43</name>
</gene>
<sequence>MCNETTADLIRWIETHHLPEPVIDNGDGTLTVACEVVATDNSVSIERSTIPATRKAARDWLGY</sequence>
<dbReference type="KEGG" id="vg:2846104"/>
<organism evidence="1 2">
    <name type="scientific">Burkholderia phage BcepC6B</name>
    <dbReference type="NCBI Taxonomy" id="2883949"/>
    <lineage>
        <taxon>Viruses</taxon>
        <taxon>Duplodnaviria</taxon>
        <taxon>Heunggongvirae</taxon>
        <taxon>Uroviricota</taxon>
        <taxon>Caudoviricetes</taxon>
        <taxon>Ryyoungvirus</taxon>
        <taxon>Ryyoungvirus bcepC6B</taxon>
    </lineage>
</organism>
<evidence type="ECO:0000313" key="2">
    <source>
        <dbReference type="Proteomes" id="UP000001297"/>
    </source>
</evidence>
<dbReference type="Proteomes" id="UP000001297">
    <property type="component" value="Segment"/>
</dbReference>
<protein>
    <submittedName>
        <fullName evidence="1">Gp43</fullName>
    </submittedName>
</protein>
<proteinExistence type="predicted"/>